<dbReference type="OrthoDB" id="184728at2"/>
<proteinExistence type="predicted"/>
<evidence type="ECO:0000313" key="3">
    <source>
        <dbReference type="Proteomes" id="UP000184510"/>
    </source>
</evidence>
<dbReference type="InterPro" id="IPR021457">
    <property type="entry name" value="DUF3108"/>
</dbReference>
<keyword evidence="3" id="KW-1185">Reference proteome</keyword>
<organism evidence="2 3">
    <name type="scientific">Rubritalea squalenifaciens DSM 18772</name>
    <dbReference type="NCBI Taxonomy" id="1123071"/>
    <lineage>
        <taxon>Bacteria</taxon>
        <taxon>Pseudomonadati</taxon>
        <taxon>Verrucomicrobiota</taxon>
        <taxon>Verrucomicrobiia</taxon>
        <taxon>Verrucomicrobiales</taxon>
        <taxon>Rubritaleaceae</taxon>
        <taxon>Rubritalea</taxon>
    </lineage>
</organism>
<sequence length="265" mass="30292">MKCRILSSLLLISSITCSQAEWQESVQAFKPGSHPNVKPVKLTYEMSWNGAIKSGTMVIELGKKDERYPRAFISHMYGRSTGAAAAIFPYSFTYTSFSTLKQHKPVLFVAKENDDGEIIDTKNSYKSSKVIHRSSTTIPSSKKVKTKDKTFDFKTVHDSVTCYLYLRSLELNDGDKINLCLFPFTSPYYTNITVLGRETHNGVKCIKLDIRLRKIDIKSMELKEYKKLKRATMWISDDEERLPVELRTEVFVGDVRSVLTKKEAM</sequence>
<reference evidence="2 3" key="1">
    <citation type="submission" date="2016-11" db="EMBL/GenBank/DDBJ databases">
        <authorList>
            <person name="Jaros S."/>
            <person name="Januszkiewicz K."/>
            <person name="Wedrychowicz H."/>
        </authorList>
    </citation>
    <scope>NUCLEOTIDE SEQUENCE [LARGE SCALE GENOMIC DNA]</scope>
    <source>
        <strain evidence="2 3">DSM 18772</strain>
    </source>
</reference>
<keyword evidence="1" id="KW-0732">Signal</keyword>
<dbReference type="Proteomes" id="UP000184510">
    <property type="component" value="Unassembled WGS sequence"/>
</dbReference>
<dbReference type="STRING" id="1123071.SAMN02745181_1465"/>
<dbReference type="AlphaFoldDB" id="A0A1M6HG07"/>
<protein>
    <recommendedName>
        <fullName evidence="4">DUF3108 domain-containing protein</fullName>
    </recommendedName>
</protein>
<evidence type="ECO:0000256" key="1">
    <source>
        <dbReference type="SAM" id="SignalP"/>
    </source>
</evidence>
<accession>A0A1M6HG07</accession>
<dbReference type="EMBL" id="FQYR01000003">
    <property type="protein sequence ID" value="SHJ21156.1"/>
    <property type="molecule type" value="Genomic_DNA"/>
</dbReference>
<dbReference type="Pfam" id="PF11306">
    <property type="entry name" value="DUF3108"/>
    <property type="match status" value="1"/>
</dbReference>
<evidence type="ECO:0008006" key="4">
    <source>
        <dbReference type="Google" id="ProtNLM"/>
    </source>
</evidence>
<gene>
    <name evidence="2" type="ORF">SAMN02745181_1465</name>
</gene>
<dbReference type="InParanoid" id="A0A1M6HG07"/>
<feature type="signal peptide" evidence="1">
    <location>
        <begin position="1"/>
        <end position="20"/>
    </location>
</feature>
<name>A0A1M6HG07_9BACT</name>
<evidence type="ECO:0000313" key="2">
    <source>
        <dbReference type="EMBL" id="SHJ21156.1"/>
    </source>
</evidence>
<dbReference type="RefSeq" id="WP_143158829.1">
    <property type="nucleotide sequence ID" value="NZ_FQYR01000003.1"/>
</dbReference>
<feature type="chain" id="PRO_5012025422" description="DUF3108 domain-containing protein" evidence="1">
    <location>
        <begin position="21"/>
        <end position="265"/>
    </location>
</feature>